<comment type="function">
    <text evidence="10">Catalyzes the acyloin condensation reaction between C atoms 2 and 3 of pyruvate and glyceraldehyde 3-phosphate to yield 1-deoxy-D-xylulose-5-phosphate (DXP).</text>
</comment>
<dbReference type="RefSeq" id="WP_296950592.1">
    <property type="nucleotide sequence ID" value="NZ_LT599021.1"/>
</dbReference>
<comment type="pathway">
    <text evidence="1 10">Metabolic intermediate biosynthesis; 1-deoxy-D-xylulose 5-phosphate biosynthesis; 1-deoxy-D-xylulose 5-phosphate from D-glyceraldehyde 3-phosphate and pyruvate: step 1/1.</text>
</comment>
<dbReference type="Gene3D" id="3.40.50.920">
    <property type="match status" value="1"/>
</dbReference>
<evidence type="ECO:0000256" key="9">
    <source>
        <dbReference type="ARBA" id="ARBA00023229"/>
    </source>
</evidence>
<dbReference type="GO" id="GO:0000287">
    <property type="term" value="F:magnesium ion binding"/>
    <property type="evidence" value="ECO:0007669"/>
    <property type="project" value="UniProtKB-UniRule"/>
</dbReference>
<keyword evidence="7 10" id="KW-0784">Thiamine biosynthesis</keyword>
<dbReference type="Pfam" id="PF02780">
    <property type="entry name" value="Transketolase_C"/>
    <property type="match status" value="1"/>
</dbReference>
<dbReference type="EC" id="2.2.1.7" evidence="10"/>
<keyword evidence="9 10" id="KW-0414">Isoprene biosynthesis</keyword>
<dbReference type="InterPro" id="IPR029061">
    <property type="entry name" value="THDP-binding"/>
</dbReference>
<dbReference type="InterPro" id="IPR005477">
    <property type="entry name" value="Dxylulose-5-P_synthase"/>
</dbReference>
<dbReference type="PANTHER" id="PTHR43322:SF5">
    <property type="entry name" value="1-DEOXY-D-XYLULOSE-5-PHOSPHATE SYNTHASE, CHLOROPLASTIC"/>
    <property type="match status" value="1"/>
</dbReference>
<comment type="subunit">
    <text evidence="3 10">Homodimer.</text>
</comment>
<evidence type="ECO:0000256" key="5">
    <source>
        <dbReference type="ARBA" id="ARBA00022723"/>
    </source>
</evidence>
<feature type="domain" description="Transketolase-like pyrimidine-binding" evidence="11">
    <location>
        <begin position="326"/>
        <end position="491"/>
    </location>
</feature>
<dbReference type="SMART" id="SM00861">
    <property type="entry name" value="Transket_pyr"/>
    <property type="match status" value="1"/>
</dbReference>
<dbReference type="GO" id="GO:0030976">
    <property type="term" value="F:thiamine pyrophosphate binding"/>
    <property type="evidence" value="ECO:0007669"/>
    <property type="project" value="UniProtKB-UniRule"/>
</dbReference>
<dbReference type="CDD" id="cd02007">
    <property type="entry name" value="TPP_DXS"/>
    <property type="match status" value="1"/>
</dbReference>
<dbReference type="GO" id="GO:0009228">
    <property type="term" value="P:thiamine biosynthetic process"/>
    <property type="evidence" value="ECO:0007669"/>
    <property type="project" value="UniProtKB-UniRule"/>
</dbReference>
<name>A0A212JZ78_9BACT</name>
<evidence type="ECO:0000256" key="3">
    <source>
        <dbReference type="ARBA" id="ARBA00011738"/>
    </source>
</evidence>
<feature type="binding site" evidence="10">
    <location>
        <position position="80"/>
    </location>
    <ligand>
        <name>thiamine diphosphate</name>
        <dbReference type="ChEBI" id="CHEBI:58937"/>
    </ligand>
</feature>
<keyword evidence="6 10" id="KW-0460">Magnesium</keyword>
<dbReference type="NCBIfam" id="NF003933">
    <property type="entry name" value="PRK05444.2-2"/>
    <property type="match status" value="1"/>
</dbReference>
<dbReference type="SUPFAM" id="SSF52922">
    <property type="entry name" value="TK C-terminal domain-like"/>
    <property type="match status" value="1"/>
</dbReference>
<evidence type="ECO:0000256" key="8">
    <source>
        <dbReference type="ARBA" id="ARBA00023052"/>
    </source>
</evidence>
<dbReference type="InterPro" id="IPR020826">
    <property type="entry name" value="Transketolase_BS"/>
</dbReference>
<keyword evidence="4 10" id="KW-0808">Transferase</keyword>
<feature type="binding site" evidence="10">
    <location>
        <begin position="121"/>
        <end position="123"/>
    </location>
    <ligand>
        <name>thiamine diphosphate</name>
        <dbReference type="ChEBI" id="CHEBI:58937"/>
    </ligand>
</feature>
<dbReference type="FunFam" id="3.40.50.970:FF:000005">
    <property type="entry name" value="1-deoxy-D-xylulose-5-phosphate synthase"/>
    <property type="match status" value="1"/>
</dbReference>
<protein>
    <recommendedName>
        <fullName evidence="10">1-deoxy-D-xylulose-5-phosphate synthase</fullName>
        <ecNumber evidence="10">2.2.1.7</ecNumber>
    </recommendedName>
    <alternativeName>
        <fullName evidence="10">1-deoxyxylulose-5-phosphate synthase</fullName>
        <shortName evidence="10">DXP synthase</shortName>
        <shortName evidence="10">DXPS</shortName>
    </alternativeName>
</protein>
<feature type="binding site" evidence="10">
    <location>
        <begin position="153"/>
        <end position="154"/>
    </location>
    <ligand>
        <name>thiamine diphosphate</name>
        <dbReference type="ChEBI" id="CHEBI:58937"/>
    </ligand>
</feature>
<dbReference type="AlphaFoldDB" id="A0A212JZ78"/>
<feature type="binding site" evidence="10">
    <location>
        <position position="293"/>
    </location>
    <ligand>
        <name>thiamine diphosphate</name>
        <dbReference type="ChEBI" id="CHEBI:58937"/>
    </ligand>
</feature>
<keyword evidence="8 10" id="KW-0786">Thiamine pyrophosphate</keyword>
<evidence type="ECO:0000256" key="10">
    <source>
        <dbReference type="HAMAP-Rule" id="MF_00315"/>
    </source>
</evidence>
<reference evidence="12" key="1">
    <citation type="submission" date="2016-04" db="EMBL/GenBank/DDBJ databases">
        <authorList>
            <person name="Evans L.H."/>
            <person name="Alamgir A."/>
            <person name="Owens N."/>
            <person name="Weber N.D."/>
            <person name="Virtaneva K."/>
            <person name="Barbian K."/>
            <person name="Babar A."/>
            <person name="Rosenke K."/>
        </authorList>
    </citation>
    <scope>NUCLEOTIDE SEQUENCE</scope>
    <source>
        <strain evidence="12">86-2</strain>
    </source>
</reference>
<evidence type="ECO:0000259" key="11">
    <source>
        <dbReference type="SMART" id="SM00861"/>
    </source>
</evidence>
<evidence type="ECO:0000256" key="6">
    <source>
        <dbReference type="ARBA" id="ARBA00022842"/>
    </source>
</evidence>
<feature type="binding site" evidence="10">
    <location>
        <position position="152"/>
    </location>
    <ligand>
        <name>Mg(2+)</name>
        <dbReference type="ChEBI" id="CHEBI:18420"/>
    </ligand>
</feature>
<evidence type="ECO:0000256" key="1">
    <source>
        <dbReference type="ARBA" id="ARBA00004980"/>
    </source>
</evidence>
<evidence type="ECO:0000313" key="12">
    <source>
        <dbReference type="EMBL" id="SBW04747.1"/>
    </source>
</evidence>
<dbReference type="GO" id="GO:0008661">
    <property type="term" value="F:1-deoxy-D-xylulose-5-phosphate synthase activity"/>
    <property type="evidence" value="ECO:0007669"/>
    <property type="project" value="UniProtKB-UniRule"/>
</dbReference>
<dbReference type="InterPro" id="IPR005475">
    <property type="entry name" value="Transketolase-like_Pyr-bd"/>
</dbReference>
<dbReference type="EMBL" id="FLUL01000001">
    <property type="protein sequence ID" value="SBW04747.1"/>
    <property type="molecule type" value="Genomic_DNA"/>
</dbReference>
<dbReference type="HAMAP" id="MF_00315">
    <property type="entry name" value="DXP_synth"/>
    <property type="match status" value="1"/>
</dbReference>
<feature type="binding site" evidence="10">
    <location>
        <position position="181"/>
    </location>
    <ligand>
        <name>thiamine diphosphate</name>
        <dbReference type="ChEBI" id="CHEBI:58937"/>
    </ligand>
</feature>
<evidence type="ECO:0000256" key="4">
    <source>
        <dbReference type="ARBA" id="ARBA00022679"/>
    </source>
</evidence>
<feature type="binding site" evidence="10">
    <location>
        <position position="377"/>
    </location>
    <ligand>
        <name>thiamine diphosphate</name>
        <dbReference type="ChEBI" id="CHEBI:58937"/>
    </ligand>
</feature>
<evidence type="ECO:0000256" key="2">
    <source>
        <dbReference type="ARBA" id="ARBA00011081"/>
    </source>
</evidence>
<dbReference type="SUPFAM" id="SSF52518">
    <property type="entry name" value="Thiamin diphosphate-binding fold (THDP-binding)"/>
    <property type="match status" value="2"/>
</dbReference>
<feature type="binding site" evidence="10">
    <location>
        <position position="181"/>
    </location>
    <ligand>
        <name>Mg(2+)</name>
        <dbReference type="ChEBI" id="CHEBI:18420"/>
    </ligand>
</feature>
<dbReference type="PROSITE" id="PS00802">
    <property type="entry name" value="TRANSKETOLASE_2"/>
    <property type="match status" value="1"/>
</dbReference>
<organism evidence="12">
    <name type="scientific">uncultured Dysgonomonas sp</name>
    <dbReference type="NCBI Taxonomy" id="206096"/>
    <lineage>
        <taxon>Bacteria</taxon>
        <taxon>Pseudomonadati</taxon>
        <taxon>Bacteroidota</taxon>
        <taxon>Bacteroidia</taxon>
        <taxon>Bacteroidales</taxon>
        <taxon>Dysgonomonadaceae</taxon>
        <taxon>Dysgonomonas</taxon>
        <taxon>environmental samples</taxon>
    </lineage>
</organism>
<comment type="catalytic activity">
    <reaction evidence="10">
        <text>D-glyceraldehyde 3-phosphate + pyruvate + H(+) = 1-deoxy-D-xylulose 5-phosphate + CO2</text>
        <dbReference type="Rhea" id="RHEA:12605"/>
        <dbReference type="ChEBI" id="CHEBI:15361"/>
        <dbReference type="ChEBI" id="CHEBI:15378"/>
        <dbReference type="ChEBI" id="CHEBI:16526"/>
        <dbReference type="ChEBI" id="CHEBI:57792"/>
        <dbReference type="ChEBI" id="CHEBI:59776"/>
        <dbReference type="EC" id="2.2.1.7"/>
    </reaction>
</comment>
<dbReference type="PANTHER" id="PTHR43322">
    <property type="entry name" value="1-D-DEOXYXYLULOSE 5-PHOSPHATE SYNTHASE-RELATED"/>
    <property type="match status" value="1"/>
</dbReference>
<dbReference type="Gene3D" id="3.40.50.970">
    <property type="match status" value="2"/>
</dbReference>
<dbReference type="Pfam" id="PF02779">
    <property type="entry name" value="Transket_pyr"/>
    <property type="match status" value="1"/>
</dbReference>
<comment type="similarity">
    <text evidence="2 10">Belongs to the transketolase family. DXPS subfamily.</text>
</comment>
<evidence type="ECO:0000256" key="7">
    <source>
        <dbReference type="ARBA" id="ARBA00022977"/>
    </source>
</evidence>
<dbReference type="NCBIfam" id="TIGR00204">
    <property type="entry name" value="dxs"/>
    <property type="match status" value="1"/>
</dbReference>
<sequence>MDEQNNNISVLQTINSPSDLKNLSIEELESLCTELRSFLIDQLSKNPGHFGSSLGTVELTVALHYIYNTPYDRIVWDVGHQAYSHKILTGRRDLFHTNRKFGGLSGFPNPKESEYDAFIAGHASNSISAALGMAVASSLKHEKRHVVAVIGDGSMTGGLAYEALNNASSQPNDILIILNDNDMAIDDNVGGMRDYLVKMTTSPTYNRVRNDVYQKFKKGNLITEQGKNLILRFNNSLKSLLTKQQNMFEGFNIRYFGPIDGHDLPNLIRILQNIKDMKGPKILHIHTIKGKGFKPAEVSATVWHAPGKFDKETGERIVTKSKDQPQLFQDVFGHTLVELAKKDKRVVGITPAMPTGSSMTYMMKEFPDRAFDVGIAEAHAVTYSAGLAKEGLLPFCNIYSSFMQRAYDQVIHDVALQKLHVIMCLDRAGLVGEDGPTHHGAFDLAYMRCVPNLTIAAPFDEHYLRHLMYTAAYGNEGPFVIRYPRGQGILKDWECEMQKLEIGKGRKLKDGKDLAVLSIGAIGNTAREAIHIVEDEGYSIAHYDMIFLKPLDTAILKEVAENFTHVLTIENGVINGGFGSAVLEYFSDNNYLNINVVRAGIQDKFVTHGSVADLKKLCELDIQGLVKRMQSILHKQISPNNIEEKIYK</sequence>
<dbReference type="GO" id="GO:0016114">
    <property type="term" value="P:terpenoid biosynthetic process"/>
    <property type="evidence" value="ECO:0007669"/>
    <property type="project" value="UniProtKB-UniRule"/>
</dbReference>
<comment type="cofactor">
    <cofactor evidence="10">
        <name>thiamine diphosphate</name>
        <dbReference type="ChEBI" id="CHEBI:58937"/>
    </cofactor>
    <text evidence="10">Binds 1 thiamine pyrophosphate per subunit.</text>
</comment>
<dbReference type="InterPro" id="IPR009014">
    <property type="entry name" value="Transketo_C/PFOR_II"/>
</dbReference>
<dbReference type="UniPathway" id="UPA00064">
    <property type="reaction ID" value="UER00091"/>
</dbReference>
<dbReference type="Pfam" id="PF13292">
    <property type="entry name" value="DXP_synthase_N"/>
    <property type="match status" value="1"/>
</dbReference>
<dbReference type="GO" id="GO:0005829">
    <property type="term" value="C:cytosol"/>
    <property type="evidence" value="ECO:0007669"/>
    <property type="project" value="TreeGrafter"/>
</dbReference>
<dbReference type="CDD" id="cd07033">
    <property type="entry name" value="TPP_PYR_DXS_TK_like"/>
    <property type="match status" value="1"/>
</dbReference>
<dbReference type="GO" id="GO:0019288">
    <property type="term" value="P:isopentenyl diphosphate biosynthetic process, methylerythritol 4-phosphate pathway"/>
    <property type="evidence" value="ECO:0007669"/>
    <property type="project" value="TreeGrafter"/>
</dbReference>
<proteinExistence type="inferred from homology"/>
<accession>A0A212JZ78</accession>
<gene>
    <name evidence="10 12" type="primary">dxs</name>
    <name evidence="12" type="ORF">KL86DYS2_12667</name>
</gene>
<comment type="cofactor">
    <cofactor evidence="10">
        <name>Mg(2+)</name>
        <dbReference type="ChEBI" id="CHEBI:18420"/>
    </cofactor>
    <text evidence="10">Binds 1 Mg(2+) ion per subunit.</text>
</comment>
<keyword evidence="5 10" id="KW-0479">Metal-binding</keyword>
<dbReference type="InterPro" id="IPR033248">
    <property type="entry name" value="Transketolase_C"/>
</dbReference>